<keyword evidence="3" id="KW-0812">Transmembrane</keyword>
<feature type="coiled-coil region" evidence="1">
    <location>
        <begin position="102"/>
        <end position="147"/>
    </location>
</feature>
<dbReference type="EMBL" id="JYPD01000017">
    <property type="protein sequence ID" value="KXK09499.1"/>
    <property type="molecule type" value="Genomic_DNA"/>
</dbReference>
<feature type="transmembrane region" description="Helical" evidence="3">
    <location>
        <begin position="53"/>
        <end position="75"/>
    </location>
</feature>
<comment type="caution">
    <text evidence="4">The sequence shown here is derived from an EMBL/GenBank/DDBJ whole genome shotgun (WGS) entry which is preliminary data.</text>
</comment>
<evidence type="ECO:0008006" key="6">
    <source>
        <dbReference type="Google" id="ProtNLM"/>
    </source>
</evidence>
<evidence type="ECO:0000256" key="1">
    <source>
        <dbReference type="SAM" id="Coils"/>
    </source>
</evidence>
<sequence length="224" mass="24697">MRDNFEKLFVDSANSIVPDNNWKSEHRSNFINLGSKSLETTPQKSFITNALQILLRPNFVLASALIVVIIGISFLPNNTISERAVKQDASTDTYLSQNEQSYTLAVNKIEETENLIAELEATVDVAKAKLEVEIAKELVEKKDYNKAIRYATDAQARLNYLLAELKQEPTPSGKPSVKGTSVKATDESPADDQESPVVEPTPSVPGIAGNDKDPEYSGESLNRR</sequence>
<name>A0A136KJB0_9BACT</name>
<keyword evidence="1" id="KW-0175">Coiled coil</keyword>
<evidence type="ECO:0000313" key="4">
    <source>
        <dbReference type="EMBL" id="KXK09499.1"/>
    </source>
</evidence>
<reference evidence="4 5" key="1">
    <citation type="submission" date="2015-02" db="EMBL/GenBank/DDBJ databases">
        <title>Improved understanding of the partial-nitritation anammox process through 23 genomes representing the majority of the microbial community.</title>
        <authorList>
            <person name="Speth D.R."/>
            <person name="In T Zandt M."/>
            <person name="Guerrero Cruz S."/>
            <person name="Jetten M.S."/>
            <person name="Dutilh B.E."/>
        </authorList>
    </citation>
    <scope>NUCLEOTIDE SEQUENCE [LARGE SCALE GENOMIC DNA]</scope>
    <source>
        <strain evidence="4">OLB21</strain>
    </source>
</reference>
<feature type="region of interest" description="Disordered" evidence="2">
    <location>
        <begin position="166"/>
        <end position="224"/>
    </location>
</feature>
<keyword evidence="3" id="KW-0472">Membrane</keyword>
<evidence type="ECO:0000256" key="2">
    <source>
        <dbReference type="SAM" id="MobiDB-lite"/>
    </source>
</evidence>
<gene>
    <name evidence="4" type="ORF">UZ20_WS6002000548</name>
</gene>
<evidence type="ECO:0000256" key="3">
    <source>
        <dbReference type="SAM" id="Phobius"/>
    </source>
</evidence>
<accession>A0A136KJB0</accession>
<dbReference type="AlphaFoldDB" id="A0A136KJB0"/>
<evidence type="ECO:0000313" key="5">
    <source>
        <dbReference type="Proteomes" id="UP000070449"/>
    </source>
</evidence>
<keyword evidence="3" id="KW-1133">Transmembrane helix</keyword>
<feature type="compositionally biased region" description="Low complexity" evidence="2">
    <location>
        <begin position="195"/>
        <end position="205"/>
    </location>
</feature>
<protein>
    <recommendedName>
        <fullName evidence="6">DUF5667 domain-containing protein</fullName>
    </recommendedName>
</protein>
<organism evidence="4 5">
    <name type="scientific">candidate division WS6 bacterium OLB21</name>
    <dbReference type="NCBI Taxonomy" id="1617427"/>
    <lineage>
        <taxon>Bacteria</taxon>
        <taxon>Candidatus Dojkabacteria</taxon>
    </lineage>
</organism>
<feature type="compositionally biased region" description="Basic and acidic residues" evidence="2">
    <location>
        <begin position="210"/>
        <end position="224"/>
    </location>
</feature>
<dbReference type="Proteomes" id="UP000070449">
    <property type="component" value="Unassembled WGS sequence"/>
</dbReference>
<proteinExistence type="predicted"/>